<keyword evidence="2" id="KW-1185">Reference proteome</keyword>
<sequence>MSNPHQIHLPPEILDYIVDFLRDQPEALKQCCLASKSWVSRTRKHLFANIEFSTADDLEAWKETFTDSSKSPARYTRTLRVDCVGAIKEEDAEEDGWIPTFSCVTRLWLMPHCDPMSRYNPGISPTSLYKFSSSLKSLRVRTSALPWSWVWNLIRSLSLLEDLALIGPNSCYEQWDSQPVAYPSVSPAFTGTLELDFFAEEGITRQLLDLPNGLHFRRFVFSWYYPKDLRRMEELVVACSDTLESLDVAYDAFDHISLGPIDLSKAPKLRDVILRPRFLNVAWIAMALQTVSTKHRDLRRISIAVYYDLLALSDANVGQAIRVQWVNLDRILVQLWESYGIHPKIVCSVVGEEKEDAIREYIRGLLPETTGRGIIERVDFD</sequence>
<evidence type="ECO:0000313" key="1">
    <source>
        <dbReference type="EMBL" id="KAF9644816.1"/>
    </source>
</evidence>
<dbReference type="Proteomes" id="UP000886501">
    <property type="component" value="Unassembled WGS sequence"/>
</dbReference>
<reference evidence="1" key="2">
    <citation type="journal article" date="2020" name="Nat. Commun.">
        <title>Large-scale genome sequencing of mycorrhizal fungi provides insights into the early evolution of symbiotic traits.</title>
        <authorList>
            <person name="Miyauchi S."/>
            <person name="Kiss E."/>
            <person name="Kuo A."/>
            <person name="Drula E."/>
            <person name="Kohler A."/>
            <person name="Sanchez-Garcia M."/>
            <person name="Morin E."/>
            <person name="Andreopoulos B."/>
            <person name="Barry K.W."/>
            <person name="Bonito G."/>
            <person name="Buee M."/>
            <person name="Carver A."/>
            <person name="Chen C."/>
            <person name="Cichocki N."/>
            <person name="Clum A."/>
            <person name="Culley D."/>
            <person name="Crous P.W."/>
            <person name="Fauchery L."/>
            <person name="Girlanda M."/>
            <person name="Hayes R.D."/>
            <person name="Keri Z."/>
            <person name="LaButti K."/>
            <person name="Lipzen A."/>
            <person name="Lombard V."/>
            <person name="Magnuson J."/>
            <person name="Maillard F."/>
            <person name="Murat C."/>
            <person name="Nolan M."/>
            <person name="Ohm R.A."/>
            <person name="Pangilinan J."/>
            <person name="Pereira M.F."/>
            <person name="Perotto S."/>
            <person name="Peter M."/>
            <person name="Pfister S."/>
            <person name="Riley R."/>
            <person name="Sitrit Y."/>
            <person name="Stielow J.B."/>
            <person name="Szollosi G."/>
            <person name="Zifcakova L."/>
            <person name="Stursova M."/>
            <person name="Spatafora J.W."/>
            <person name="Tedersoo L."/>
            <person name="Vaario L.M."/>
            <person name="Yamada A."/>
            <person name="Yan M."/>
            <person name="Wang P."/>
            <person name="Xu J."/>
            <person name="Bruns T."/>
            <person name="Baldrian P."/>
            <person name="Vilgalys R."/>
            <person name="Dunand C."/>
            <person name="Henrissat B."/>
            <person name="Grigoriev I.V."/>
            <person name="Hibbett D."/>
            <person name="Nagy L.G."/>
            <person name="Martin F.M."/>
        </authorList>
    </citation>
    <scope>NUCLEOTIDE SEQUENCE</scope>
    <source>
        <strain evidence="1">P2</strain>
    </source>
</reference>
<comment type="caution">
    <text evidence="1">The sequence shown here is derived from an EMBL/GenBank/DDBJ whole genome shotgun (WGS) entry which is preliminary data.</text>
</comment>
<organism evidence="1 2">
    <name type="scientific">Thelephora ganbajun</name>
    <name type="common">Ganba fungus</name>
    <dbReference type="NCBI Taxonomy" id="370292"/>
    <lineage>
        <taxon>Eukaryota</taxon>
        <taxon>Fungi</taxon>
        <taxon>Dikarya</taxon>
        <taxon>Basidiomycota</taxon>
        <taxon>Agaricomycotina</taxon>
        <taxon>Agaricomycetes</taxon>
        <taxon>Thelephorales</taxon>
        <taxon>Thelephoraceae</taxon>
        <taxon>Thelephora</taxon>
    </lineage>
</organism>
<reference evidence="1" key="1">
    <citation type="submission" date="2019-10" db="EMBL/GenBank/DDBJ databases">
        <authorList>
            <consortium name="DOE Joint Genome Institute"/>
            <person name="Kuo A."/>
            <person name="Miyauchi S."/>
            <person name="Kiss E."/>
            <person name="Drula E."/>
            <person name="Kohler A."/>
            <person name="Sanchez-Garcia M."/>
            <person name="Andreopoulos B."/>
            <person name="Barry K.W."/>
            <person name="Bonito G."/>
            <person name="Buee M."/>
            <person name="Carver A."/>
            <person name="Chen C."/>
            <person name="Cichocki N."/>
            <person name="Clum A."/>
            <person name="Culley D."/>
            <person name="Crous P.W."/>
            <person name="Fauchery L."/>
            <person name="Girlanda M."/>
            <person name="Hayes R."/>
            <person name="Keri Z."/>
            <person name="Labutti K."/>
            <person name="Lipzen A."/>
            <person name="Lombard V."/>
            <person name="Magnuson J."/>
            <person name="Maillard F."/>
            <person name="Morin E."/>
            <person name="Murat C."/>
            <person name="Nolan M."/>
            <person name="Ohm R."/>
            <person name="Pangilinan J."/>
            <person name="Pereira M."/>
            <person name="Perotto S."/>
            <person name="Peter M."/>
            <person name="Riley R."/>
            <person name="Sitrit Y."/>
            <person name="Stielow B."/>
            <person name="Szollosi G."/>
            <person name="Zifcakova L."/>
            <person name="Stursova M."/>
            <person name="Spatafora J.W."/>
            <person name="Tedersoo L."/>
            <person name="Vaario L.-M."/>
            <person name="Yamada A."/>
            <person name="Yan M."/>
            <person name="Wang P."/>
            <person name="Xu J."/>
            <person name="Bruns T."/>
            <person name="Baldrian P."/>
            <person name="Vilgalys R."/>
            <person name="Henrissat B."/>
            <person name="Grigoriev I.V."/>
            <person name="Hibbett D."/>
            <person name="Nagy L.G."/>
            <person name="Martin F.M."/>
        </authorList>
    </citation>
    <scope>NUCLEOTIDE SEQUENCE</scope>
    <source>
        <strain evidence="1">P2</strain>
    </source>
</reference>
<proteinExistence type="predicted"/>
<evidence type="ECO:0000313" key="2">
    <source>
        <dbReference type="Proteomes" id="UP000886501"/>
    </source>
</evidence>
<protein>
    <submittedName>
        <fullName evidence="1">Uncharacterized protein</fullName>
    </submittedName>
</protein>
<gene>
    <name evidence="1" type="ORF">BDM02DRAFT_843045</name>
</gene>
<name>A0ACB6Z5D1_THEGA</name>
<accession>A0ACB6Z5D1</accession>
<dbReference type="EMBL" id="MU118118">
    <property type="protein sequence ID" value="KAF9644816.1"/>
    <property type="molecule type" value="Genomic_DNA"/>
</dbReference>